<protein>
    <submittedName>
        <fullName evidence="1">Uncharacterized protein</fullName>
    </submittedName>
</protein>
<dbReference type="AlphaFoldDB" id="A0A814S2F2"/>
<sequence length="408" mass="47721">MTILFVFNGQPLHKGKFYLGLFILTDVRYVQPLQCASDNYQPEWPHSVKVQNKSDYNLTVVIVTARPEFKRLPATVAALLCHLDSRRIAEVMFLVPPKDVSLLEPYLSKEQAKQWPWPVSLISDDTLLKHQYTMSYRLQMMFKLFIAQIVQTEYYLILDSDCLAVWPIHAEQLLYKNETSSIFRAAFQIEGNTGHAKWWSESEELLQMKLESCVKTNTSSIPAMGVTPSILSRTIALRTLCRLQKLYGETFLTTMAKWYYWRLLFGRMWTEYTLYFLTARCTNIFDLYHFHHSSLPTSSAVPILNLYGLSIWGLSDWTTKNQNQLVEAINKGLKWRRKEVEEYNGQGIIDKTTNIHSLFTVLQGRHQVDPKLYHELFYPLYIEYLQKQNQTEKLLNILNNMVKSLMVE</sequence>
<evidence type="ECO:0000313" key="1">
    <source>
        <dbReference type="EMBL" id="CAF1141736.1"/>
    </source>
</evidence>
<dbReference type="InterPro" id="IPR045499">
    <property type="entry name" value="DUF6492"/>
</dbReference>
<comment type="caution">
    <text evidence="1">The sequence shown here is derived from an EMBL/GenBank/DDBJ whole genome shotgun (WGS) entry which is preliminary data.</text>
</comment>
<keyword evidence="2" id="KW-1185">Reference proteome</keyword>
<accession>A0A814S2F2</accession>
<reference evidence="1" key="1">
    <citation type="submission" date="2021-02" db="EMBL/GenBank/DDBJ databases">
        <authorList>
            <person name="Nowell W R."/>
        </authorList>
    </citation>
    <scope>NUCLEOTIDE SEQUENCE</scope>
</reference>
<name>A0A814S2F2_ADIRI</name>
<organism evidence="1 2">
    <name type="scientific">Adineta ricciae</name>
    <name type="common">Rotifer</name>
    <dbReference type="NCBI Taxonomy" id="249248"/>
    <lineage>
        <taxon>Eukaryota</taxon>
        <taxon>Metazoa</taxon>
        <taxon>Spiralia</taxon>
        <taxon>Gnathifera</taxon>
        <taxon>Rotifera</taxon>
        <taxon>Eurotatoria</taxon>
        <taxon>Bdelloidea</taxon>
        <taxon>Adinetida</taxon>
        <taxon>Adinetidae</taxon>
        <taxon>Adineta</taxon>
    </lineage>
</organism>
<dbReference type="Pfam" id="PF20102">
    <property type="entry name" value="DUF6492"/>
    <property type="match status" value="1"/>
</dbReference>
<proteinExistence type="predicted"/>
<gene>
    <name evidence="1" type="ORF">XAT740_LOCUS20460</name>
</gene>
<dbReference type="EMBL" id="CAJNOR010001430">
    <property type="protein sequence ID" value="CAF1141736.1"/>
    <property type="molecule type" value="Genomic_DNA"/>
</dbReference>
<dbReference type="Proteomes" id="UP000663828">
    <property type="component" value="Unassembled WGS sequence"/>
</dbReference>
<evidence type="ECO:0000313" key="2">
    <source>
        <dbReference type="Proteomes" id="UP000663828"/>
    </source>
</evidence>